<dbReference type="Gene3D" id="3.30.870.10">
    <property type="entry name" value="Endonuclease Chain A"/>
    <property type="match status" value="2"/>
</dbReference>
<feature type="region of interest" description="Disordered" evidence="1">
    <location>
        <begin position="547"/>
        <end position="579"/>
    </location>
</feature>
<evidence type="ECO:0008006" key="4">
    <source>
        <dbReference type="Google" id="ProtNLM"/>
    </source>
</evidence>
<name>A0ABU4X2J9_9HYPH</name>
<evidence type="ECO:0000313" key="2">
    <source>
        <dbReference type="EMBL" id="MDX8442541.1"/>
    </source>
</evidence>
<gene>
    <name evidence="2" type="ORF">RFM51_23445</name>
</gene>
<reference evidence="2 3" key="1">
    <citation type="submission" date="2023-08" db="EMBL/GenBank/DDBJ databases">
        <title>Implementing the SeqCode for naming new Mesorhizobium species isolated from Vachellia karroo root nodules.</title>
        <authorList>
            <person name="Van Lill M."/>
        </authorList>
    </citation>
    <scope>NUCLEOTIDE SEQUENCE [LARGE SCALE GENOMIC DNA]</scope>
    <source>
        <strain evidence="2 3">VK3E</strain>
    </source>
</reference>
<feature type="compositionally biased region" description="Basic and acidic residues" evidence="1">
    <location>
        <begin position="565"/>
        <end position="578"/>
    </location>
</feature>
<comment type="caution">
    <text evidence="2">The sequence shown here is derived from an EMBL/GenBank/DDBJ whole genome shotgun (WGS) entry which is preliminary data.</text>
</comment>
<feature type="region of interest" description="Disordered" evidence="1">
    <location>
        <begin position="505"/>
        <end position="524"/>
    </location>
</feature>
<sequence>MNDKTEAEPSISDIVRMRPWKHALLTTYTLSLSYFESEILRPLLRGGCSDIWLVADAEGYRSSLLERRSMRVGQEYRLIPVALPNGVFHAKCIYLAGDEGDLLLVGSGNLTFGGHGKNAEVFEALSPGSAASAFRDFADFLEAIGSRPDIKIARSEWVEDFAGRARAAADQGTDQGGSPPLRLVHPVDEPVIDQLPGLLAPYGACTEAVIMSPYHDHDGLAVRTLADRLRLSYTGVAVTKAGASPFPFAQTVAWPHPVSPVRPSRKDKRFVHAKWYEFQTETVRLLLTGSINATRKALTTSDNVELGVLRALPPGSIPLAWDPTDPPAFEPQGRMPSGLKENEIVYAGFDRHDAALLTGRIISLQPTQGVWTGRLIQADGEATSFDAPVEADGSFSVRSSALEAFSEMPALQAVMTRGEREARGWVHNEMFLSLSGRRRLTAGSLSRLMRREGTDDDFEALLDQLSMHAEHYLRMFDRPVQKASEDGEHQDGSGKSVTVNLADLAPGAEGSQGTVRPSGISSTPDQFDVAMTRLRRMLLGHGRAKSAALQHSGESVVAEEEDPETSGKEGSTPDERARKLGLTDFEREIGRLIVDAEGKPNVVRGLLAMELEVVMWMRVYRLNDLDGAHEFLHSWFLKACRLAKPEPARLTSLQQHIVTAAAILFRLAAGAGHAGKIAAELHDSLERYFGGTVDRTKALGSLIPDVDVGFAALLLGVSEQAVLADSLTAILAQRTTRQQLADALALASKALAVPADWEVFNSPLGAELNKALSRPDWQKKVRPAGRSDSKACAFQQFSFSPQQAAEFQRLRFAKCIHCNRFTVNLHP</sequence>
<dbReference type="RefSeq" id="WP_320216540.1">
    <property type="nucleotide sequence ID" value="NZ_JAVIIS010000041.1"/>
</dbReference>
<feature type="compositionally biased region" description="Polar residues" evidence="1">
    <location>
        <begin position="511"/>
        <end position="524"/>
    </location>
</feature>
<protein>
    <recommendedName>
        <fullName evidence="4">Phospholipase D-like domain-containing protein</fullName>
    </recommendedName>
</protein>
<proteinExistence type="predicted"/>
<evidence type="ECO:0000256" key="1">
    <source>
        <dbReference type="SAM" id="MobiDB-lite"/>
    </source>
</evidence>
<dbReference type="EMBL" id="JAVIIS010000041">
    <property type="protein sequence ID" value="MDX8442541.1"/>
    <property type="molecule type" value="Genomic_DNA"/>
</dbReference>
<evidence type="ECO:0000313" key="3">
    <source>
        <dbReference type="Proteomes" id="UP001272097"/>
    </source>
</evidence>
<accession>A0ABU4X2J9</accession>
<keyword evidence="3" id="KW-1185">Reference proteome</keyword>
<dbReference type="Proteomes" id="UP001272097">
    <property type="component" value="Unassembled WGS sequence"/>
</dbReference>
<organism evidence="2 3">
    <name type="scientific">Mesorhizobium australafricanum</name>
    <dbReference type="NCBI Taxonomy" id="3072311"/>
    <lineage>
        <taxon>Bacteria</taxon>
        <taxon>Pseudomonadati</taxon>
        <taxon>Pseudomonadota</taxon>
        <taxon>Alphaproteobacteria</taxon>
        <taxon>Hyphomicrobiales</taxon>
        <taxon>Phyllobacteriaceae</taxon>
        <taxon>Mesorhizobium</taxon>
    </lineage>
</organism>